<dbReference type="InterPro" id="IPR032675">
    <property type="entry name" value="LRR_dom_sf"/>
</dbReference>
<keyword evidence="5" id="KW-0547">Nucleotide-binding</keyword>
<dbReference type="SMART" id="SM00368">
    <property type="entry name" value="LRR_RI"/>
    <property type="match status" value="5"/>
</dbReference>
<evidence type="ECO:0000259" key="7">
    <source>
        <dbReference type="PROSITE" id="PS50837"/>
    </source>
</evidence>
<feature type="domain" description="NACHT" evidence="7">
    <location>
        <begin position="68"/>
        <end position="199"/>
    </location>
</feature>
<dbReference type="GO" id="GO:0005737">
    <property type="term" value="C:cytoplasm"/>
    <property type="evidence" value="ECO:0007669"/>
    <property type="project" value="UniProtKB-SubCell"/>
</dbReference>
<organism evidence="8 9">
    <name type="scientific">Paramormyrops kingsleyae</name>
    <dbReference type="NCBI Taxonomy" id="1676925"/>
    <lineage>
        <taxon>Eukaryota</taxon>
        <taxon>Metazoa</taxon>
        <taxon>Chordata</taxon>
        <taxon>Craniata</taxon>
        <taxon>Vertebrata</taxon>
        <taxon>Euteleostomi</taxon>
        <taxon>Actinopterygii</taxon>
        <taxon>Neopterygii</taxon>
        <taxon>Teleostei</taxon>
        <taxon>Osteoglossocephala</taxon>
        <taxon>Osteoglossomorpha</taxon>
        <taxon>Osteoglossiformes</taxon>
        <taxon>Mormyridae</taxon>
        <taxon>Paramormyrops</taxon>
    </lineage>
</organism>
<keyword evidence="2" id="KW-0963">Cytoplasm</keyword>
<evidence type="ECO:0000313" key="9">
    <source>
        <dbReference type="Proteomes" id="UP000261540"/>
    </source>
</evidence>
<evidence type="ECO:0000256" key="2">
    <source>
        <dbReference type="ARBA" id="ARBA00022490"/>
    </source>
</evidence>
<dbReference type="Pfam" id="PF17779">
    <property type="entry name" value="WHD_NOD2"/>
    <property type="match status" value="1"/>
</dbReference>
<dbReference type="GeneTree" id="ENSGT01150000286927"/>
<evidence type="ECO:0000256" key="5">
    <source>
        <dbReference type="ARBA" id="ARBA00022741"/>
    </source>
</evidence>
<dbReference type="Pfam" id="PF05729">
    <property type="entry name" value="NACHT"/>
    <property type="match status" value="1"/>
</dbReference>
<dbReference type="InterPro" id="IPR007111">
    <property type="entry name" value="NACHT_NTPase"/>
</dbReference>
<dbReference type="Gene3D" id="3.80.10.10">
    <property type="entry name" value="Ribonuclease Inhibitor"/>
    <property type="match status" value="1"/>
</dbReference>
<dbReference type="Proteomes" id="UP000261540">
    <property type="component" value="Unplaced"/>
</dbReference>
<dbReference type="SMART" id="SM01288">
    <property type="entry name" value="FISNA"/>
    <property type="match status" value="1"/>
</dbReference>
<dbReference type="InterPro" id="IPR041267">
    <property type="entry name" value="NLRP_HD2"/>
</dbReference>
<dbReference type="Ensembl" id="ENSPKIT00000038448.1">
    <property type="protein sequence ID" value="ENSPKIP00000014013.1"/>
    <property type="gene ID" value="ENSPKIG00000001228.1"/>
</dbReference>
<dbReference type="Pfam" id="PF17776">
    <property type="entry name" value="NLRC4_HD2"/>
    <property type="match status" value="1"/>
</dbReference>
<dbReference type="Gene3D" id="3.40.50.300">
    <property type="entry name" value="P-loop containing nucleotide triphosphate hydrolases"/>
    <property type="match status" value="1"/>
</dbReference>
<evidence type="ECO:0000256" key="3">
    <source>
        <dbReference type="ARBA" id="ARBA00022614"/>
    </source>
</evidence>
<sequence length="827" mass="93386">MKKTFQHIFEGIAKQGNPSSLKDIYTELYITEGGKEELMNEEGISQYETKINCNDLFKPLYGQEKHFRTVISIGIAGIGKTVSVQKFILDWAEGEANQDVHFMFPLKFRDLNLEKGNEYSLIELLHHYFPDLSETADNQLSRLKVVLILDGLDECRLPLDFQNNEICCDVTKRTSLDVLLTNLIKGNLLHSANLWITSRLAASSQIPPECVHRVTEIRGFEEPQKELYFRRRLRDENLANSIIRHIKKSRNLYTMCHIPVFCWISATVLEHMLAYKDCTEIPTTLTEMYIHFLLIQMHRKSKKYDGTNETNRVKLLQSNKEMILKLAELAFKQLGEGHLVFYAEDFKDCGVDVIEASGYSGMCTEFFREEDVVLLMKVYSFVHLSVQEFMAALYVFHVYRHSNRNLLEKCGAVTSKAGPLTDLLKSAIDRALESESGHLDLFLRFLLGISLDSNQRLLQGLLTGTESSSLNANVTVEYIEGKIKNADSPKMFINLFYCLNELQDNSIVYKVQNYLSSGSISREKLSSVYWSALVFVLLTSEEVEDEFDLKKYVRSEHALLRLLPVAKLSRVALLNQCRLTVSCCEALASVLALKSSHWTHLDLSYNDLQDSGLQLLAAGLMNRDCKLKILRLEQCSLTEECCEILASVLNSSHLREVDLSCNAIKDSGVKQLCTALGGPLCKLETLSLRQSTLTDTCCEALATALSSNPSQLRNLDLSDNDLGDSGVRLLTDGLKSLHCKLEILRSVLLGNPHCKLETLRSVLLGNPHCKLETLRSVLLGSPYCKLETLRSVLLGSPYCKLKTLRSVLLGNPHCKLQTHRSVLLESP</sequence>
<dbReference type="PANTHER" id="PTHR24106">
    <property type="entry name" value="NACHT, LRR AND CARD DOMAINS-CONTAINING"/>
    <property type="match status" value="1"/>
</dbReference>
<dbReference type="InterPro" id="IPR001611">
    <property type="entry name" value="Leu-rich_rpt"/>
</dbReference>
<evidence type="ECO:0000313" key="8">
    <source>
        <dbReference type="Ensembl" id="ENSPKIP00000014013.1"/>
    </source>
</evidence>
<reference evidence="8" key="1">
    <citation type="submission" date="2025-08" db="UniProtKB">
        <authorList>
            <consortium name="Ensembl"/>
        </authorList>
    </citation>
    <scope>IDENTIFICATION</scope>
</reference>
<dbReference type="InterPro" id="IPR027417">
    <property type="entry name" value="P-loop_NTPase"/>
</dbReference>
<dbReference type="SUPFAM" id="SSF52047">
    <property type="entry name" value="RNI-like"/>
    <property type="match status" value="1"/>
</dbReference>
<name>A0A3B3R6K7_9TELE</name>
<dbReference type="Pfam" id="PF13516">
    <property type="entry name" value="LRR_6"/>
    <property type="match status" value="3"/>
</dbReference>
<reference evidence="8" key="2">
    <citation type="submission" date="2025-09" db="UniProtKB">
        <authorList>
            <consortium name="Ensembl"/>
        </authorList>
    </citation>
    <scope>IDENTIFICATION</scope>
</reference>
<keyword evidence="9" id="KW-1185">Reference proteome</keyword>
<dbReference type="InterPro" id="IPR041075">
    <property type="entry name" value="NOD1/2_WH"/>
</dbReference>
<dbReference type="InterPro" id="IPR051261">
    <property type="entry name" value="NLR"/>
</dbReference>
<dbReference type="GO" id="GO:0005524">
    <property type="term" value="F:ATP binding"/>
    <property type="evidence" value="ECO:0007669"/>
    <property type="project" value="UniProtKB-KW"/>
</dbReference>
<accession>A0A3B3R6K7</accession>
<keyword evidence="3" id="KW-0433">Leucine-rich repeat</keyword>
<comment type="subcellular location">
    <subcellularLocation>
        <location evidence="1">Cytoplasm</location>
    </subcellularLocation>
</comment>
<dbReference type="PROSITE" id="PS50837">
    <property type="entry name" value="NACHT"/>
    <property type="match status" value="1"/>
</dbReference>
<dbReference type="InterPro" id="IPR029495">
    <property type="entry name" value="NACHT-assoc"/>
</dbReference>
<keyword evidence="4" id="KW-0677">Repeat</keyword>
<dbReference type="Pfam" id="PF14484">
    <property type="entry name" value="FISNA"/>
    <property type="match status" value="1"/>
</dbReference>
<evidence type="ECO:0000256" key="6">
    <source>
        <dbReference type="ARBA" id="ARBA00022840"/>
    </source>
</evidence>
<protein>
    <recommendedName>
        <fullName evidence="7">NACHT domain-containing protein</fullName>
    </recommendedName>
</protein>
<dbReference type="AlphaFoldDB" id="A0A3B3R6K7"/>
<proteinExistence type="predicted"/>
<evidence type="ECO:0000256" key="1">
    <source>
        <dbReference type="ARBA" id="ARBA00004496"/>
    </source>
</evidence>
<keyword evidence="6" id="KW-0067">ATP-binding</keyword>
<evidence type="ECO:0000256" key="4">
    <source>
        <dbReference type="ARBA" id="ARBA00022737"/>
    </source>
</evidence>